<dbReference type="GO" id="GO:0060271">
    <property type="term" value="P:cilium assembly"/>
    <property type="evidence" value="ECO:0007669"/>
    <property type="project" value="TreeGrafter"/>
</dbReference>
<evidence type="ECO:0000313" key="2">
    <source>
        <dbReference type="EMBL" id="NWR66634.1"/>
    </source>
</evidence>
<feature type="compositionally biased region" description="Basic and acidic residues" evidence="1">
    <location>
        <begin position="115"/>
        <end position="130"/>
    </location>
</feature>
<dbReference type="Proteomes" id="UP000551127">
    <property type="component" value="Unassembled WGS sequence"/>
</dbReference>
<organism evidence="2 3">
    <name type="scientific">Bucorvus abyssinicus</name>
    <name type="common">Northern ground-hornbill</name>
    <name type="synonym">Abyssinian ground-hornbill</name>
    <dbReference type="NCBI Taxonomy" id="153643"/>
    <lineage>
        <taxon>Eukaryota</taxon>
        <taxon>Metazoa</taxon>
        <taxon>Chordata</taxon>
        <taxon>Craniata</taxon>
        <taxon>Vertebrata</taxon>
        <taxon>Euteleostomi</taxon>
        <taxon>Archelosauria</taxon>
        <taxon>Archosauria</taxon>
        <taxon>Dinosauria</taxon>
        <taxon>Saurischia</taxon>
        <taxon>Theropoda</taxon>
        <taxon>Coelurosauria</taxon>
        <taxon>Aves</taxon>
        <taxon>Neognathae</taxon>
        <taxon>Neoaves</taxon>
        <taxon>Telluraves</taxon>
        <taxon>Coraciimorphae</taxon>
        <taxon>Bucerotiformes</taxon>
        <taxon>Bucorvidae</taxon>
        <taxon>Bucorvus</taxon>
    </lineage>
</organism>
<dbReference type="InterPro" id="IPR028236">
    <property type="entry name" value="CPLANE1"/>
</dbReference>
<dbReference type="EMBL" id="VYZL01005431">
    <property type="protein sequence ID" value="NWR66634.1"/>
    <property type="molecule type" value="Genomic_DNA"/>
</dbReference>
<dbReference type="GO" id="GO:0035869">
    <property type="term" value="C:ciliary transition zone"/>
    <property type="evidence" value="ECO:0007669"/>
    <property type="project" value="TreeGrafter"/>
</dbReference>
<name>A0A7K4Z635_BUCAB</name>
<feature type="non-terminal residue" evidence="2">
    <location>
        <position position="1"/>
    </location>
</feature>
<proteinExistence type="predicted"/>
<feature type="non-terminal residue" evidence="2">
    <location>
        <position position="217"/>
    </location>
</feature>
<gene>
    <name evidence="2" type="primary">Cplane1_3</name>
    <name evidence="2" type="ORF">BUCABY_R14823</name>
</gene>
<reference evidence="2 3" key="1">
    <citation type="submission" date="2019-09" db="EMBL/GenBank/DDBJ databases">
        <title>Bird 10,000 Genomes (B10K) Project - Family phase.</title>
        <authorList>
            <person name="Zhang G."/>
        </authorList>
    </citation>
    <scope>NUCLEOTIDE SEQUENCE [LARGE SCALE GENOMIC DNA]</scope>
    <source>
        <strain evidence="2">B10K-DU-012-80</strain>
    </source>
</reference>
<dbReference type="PANTHER" id="PTHR14492:SF4">
    <property type="entry name" value="CILIOGENESIS AND PLANAR POLARITY EFFECTOR 1"/>
    <property type="match status" value="1"/>
</dbReference>
<sequence length="217" mass="24458">VNVSLSPLESHSKEIGFMPLSQALHSLASNKPLHLLSPSLDIQKTPKLVPLEKKMNYSNGFPLLKLESSYHFKPPFLHPIEVSSARPLLVRRVAWSSSGSFWNHQSSYKPRKSKSKDDLNTSRYDPEIPRQMHEEEKRWAETMHKGPPKHLNLGQYEGQQEVSPRQHFSTNVNMDKALVTQNTAGIPLLQLDPVPGLPLDVRQPITATLVPVKPATK</sequence>
<keyword evidence="3" id="KW-1185">Reference proteome</keyword>
<feature type="region of interest" description="Disordered" evidence="1">
    <location>
        <begin position="101"/>
        <end position="130"/>
    </location>
</feature>
<evidence type="ECO:0000313" key="3">
    <source>
        <dbReference type="Proteomes" id="UP000551127"/>
    </source>
</evidence>
<dbReference type="AlphaFoldDB" id="A0A7K4Z635"/>
<dbReference type="OrthoDB" id="5974632at2759"/>
<protein>
    <submittedName>
        <fullName evidence="2">CPLN1 protein</fullName>
    </submittedName>
</protein>
<dbReference type="PANTHER" id="PTHR14492">
    <property type="entry name" value="JBTS17"/>
    <property type="match status" value="1"/>
</dbReference>
<accession>A0A7K4Z635</accession>
<evidence type="ECO:0000256" key="1">
    <source>
        <dbReference type="SAM" id="MobiDB-lite"/>
    </source>
</evidence>
<comment type="caution">
    <text evidence="2">The sequence shown here is derived from an EMBL/GenBank/DDBJ whole genome shotgun (WGS) entry which is preliminary data.</text>
</comment>